<protein>
    <submittedName>
        <fullName evidence="2">Uncharacterized protein</fullName>
    </submittedName>
</protein>
<feature type="compositionally biased region" description="Basic and acidic residues" evidence="1">
    <location>
        <begin position="74"/>
        <end position="83"/>
    </location>
</feature>
<proteinExistence type="predicted"/>
<evidence type="ECO:0000313" key="3">
    <source>
        <dbReference type="Proteomes" id="UP001152622"/>
    </source>
</evidence>
<evidence type="ECO:0000313" key="2">
    <source>
        <dbReference type="EMBL" id="KAJ8340876.1"/>
    </source>
</evidence>
<dbReference type="EMBL" id="JAINUF010000015">
    <property type="protein sequence ID" value="KAJ8340876.1"/>
    <property type="molecule type" value="Genomic_DNA"/>
</dbReference>
<name>A0A9Q1IIJ5_SYNKA</name>
<dbReference type="Proteomes" id="UP001152622">
    <property type="component" value="Chromosome 15"/>
</dbReference>
<sequence length="138" mass="15395">MAERVQQPPAKRLCCRPGYNPACRQGTEGRRNSMWWSRDYPGGIRQNPESGVAAGHRGKEGSREVAVSKGGGAFRKDSRARPKEDRVLVFPQERAGDLHVFFLQHRRRGNLQIAFANMSSDQHDQERVPGIVSTATPA</sequence>
<keyword evidence="3" id="KW-1185">Reference proteome</keyword>
<gene>
    <name evidence="2" type="ORF">SKAU_G00331670</name>
</gene>
<dbReference type="AlphaFoldDB" id="A0A9Q1IIJ5"/>
<organism evidence="2 3">
    <name type="scientific">Synaphobranchus kaupii</name>
    <name type="common">Kaup's arrowtooth eel</name>
    <dbReference type="NCBI Taxonomy" id="118154"/>
    <lineage>
        <taxon>Eukaryota</taxon>
        <taxon>Metazoa</taxon>
        <taxon>Chordata</taxon>
        <taxon>Craniata</taxon>
        <taxon>Vertebrata</taxon>
        <taxon>Euteleostomi</taxon>
        <taxon>Actinopterygii</taxon>
        <taxon>Neopterygii</taxon>
        <taxon>Teleostei</taxon>
        <taxon>Anguilliformes</taxon>
        <taxon>Synaphobranchidae</taxon>
        <taxon>Synaphobranchus</taxon>
    </lineage>
</organism>
<accession>A0A9Q1IIJ5</accession>
<reference evidence="2" key="1">
    <citation type="journal article" date="2023" name="Science">
        <title>Genome structures resolve the early diversification of teleost fishes.</title>
        <authorList>
            <person name="Parey E."/>
            <person name="Louis A."/>
            <person name="Montfort J."/>
            <person name="Bouchez O."/>
            <person name="Roques C."/>
            <person name="Iampietro C."/>
            <person name="Lluch J."/>
            <person name="Castinel A."/>
            <person name="Donnadieu C."/>
            <person name="Desvignes T."/>
            <person name="Floi Bucao C."/>
            <person name="Jouanno E."/>
            <person name="Wen M."/>
            <person name="Mejri S."/>
            <person name="Dirks R."/>
            <person name="Jansen H."/>
            <person name="Henkel C."/>
            <person name="Chen W.J."/>
            <person name="Zahm M."/>
            <person name="Cabau C."/>
            <person name="Klopp C."/>
            <person name="Thompson A.W."/>
            <person name="Robinson-Rechavi M."/>
            <person name="Braasch I."/>
            <person name="Lecointre G."/>
            <person name="Bobe J."/>
            <person name="Postlethwait J.H."/>
            <person name="Berthelot C."/>
            <person name="Roest Crollius H."/>
            <person name="Guiguen Y."/>
        </authorList>
    </citation>
    <scope>NUCLEOTIDE SEQUENCE</scope>
    <source>
        <strain evidence="2">WJC10195</strain>
    </source>
</reference>
<evidence type="ECO:0000256" key="1">
    <source>
        <dbReference type="SAM" id="MobiDB-lite"/>
    </source>
</evidence>
<feature type="region of interest" description="Disordered" evidence="1">
    <location>
        <begin position="1"/>
        <end position="83"/>
    </location>
</feature>
<comment type="caution">
    <text evidence="2">The sequence shown here is derived from an EMBL/GenBank/DDBJ whole genome shotgun (WGS) entry which is preliminary data.</text>
</comment>